<gene>
    <name evidence="1" type="ORF">ACFH04_13915</name>
</gene>
<evidence type="ECO:0000313" key="2">
    <source>
        <dbReference type="Proteomes" id="UP001589887"/>
    </source>
</evidence>
<accession>A0ABV6TG81</accession>
<comment type="caution">
    <text evidence="1">The sequence shown here is derived from an EMBL/GenBank/DDBJ whole genome shotgun (WGS) entry which is preliminary data.</text>
</comment>
<organism evidence="1 2">
    <name type="scientific">Streptomyces noboritoensis</name>
    <dbReference type="NCBI Taxonomy" id="67337"/>
    <lineage>
        <taxon>Bacteria</taxon>
        <taxon>Bacillati</taxon>
        <taxon>Actinomycetota</taxon>
        <taxon>Actinomycetes</taxon>
        <taxon>Kitasatosporales</taxon>
        <taxon>Streptomycetaceae</taxon>
        <taxon>Streptomyces</taxon>
    </lineage>
</organism>
<keyword evidence="2" id="KW-1185">Reference proteome</keyword>
<dbReference type="RefSeq" id="WP_394319273.1">
    <property type="nucleotide sequence ID" value="NZ_JBHMQV010000009.1"/>
</dbReference>
<proteinExistence type="predicted"/>
<reference evidence="1 2" key="1">
    <citation type="submission" date="2024-09" db="EMBL/GenBank/DDBJ databases">
        <authorList>
            <person name="Sun Q."/>
            <person name="Mori K."/>
        </authorList>
    </citation>
    <scope>NUCLEOTIDE SEQUENCE [LARGE SCALE GENOMIC DNA]</scope>
    <source>
        <strain evidence="1 2">JCM 4557</strain>
    </source>
</reference>
<protein>
    <submittedName>
        <fullName evidence="1">Uncharacterized protein</fullName>
    </submittedName>
</protein>
<dbReference type="EMBL" id="JBHMQV010000009">
    <property type="protein sequence ID" value="MFC0844796.1"/>
    <property type="molecule type" value="Genomic_DNA"/>
</dbReference>
<sequence length="131" mass="14005">MTPEDLGIKHVTAEVAEARSRLAGQVCDELRKAGLPACLGTIDDPSPGAKIDVELLEDHPAAASVYWKCDPSVHSAYDTSRPDGGPAFQYFIKAADHVQTAVMGILRSAGFTVERDDMDPLALWVMPTPAA</sequence>
<evidence type="ECO:0000313" key="1">
    <source>
        <dbReference type="EMBL" id="MFC0844796.1"/>
    </source>
</evidence>
<dbReference type="Proteomes" id="UP001589887">
    <property type="component" value="Unassembled WGS sequence"/>
</dbReference>
<name>A0ABV6TG81_9ACTN</name>